<dbReference type="EMBL" id="MU277548">
    <property type="protein sequence ID" value="KAI0054287.1"/>
    <property type="molecule type" value="Genomic_DNA"/>
</dbReference>
<dbReference type="Proteomes" id="UP000814140">
    <property type="component" value="Unassembled WGS sequence"/>
</dbReference>
<gene>
    <name evidence="1" type="ORF">BV25DRAFT_1922836</name>
</gene>
<keyword evidence="2" id="KW-1185">Reference proteome</keyword>
<evidence type="ECO:0000313" key="2">
    <source>
        <dbReference type="Proteomes" id="UP000814140"/>
    </source>
</evidence>
<reference evidence="1" key="1">
    <citation type="submission" date="2021-03" db="EMBL/GenBank/DDBJ databases">
        <authorList>
            <consortium name="DOE Joint Genome Institute"/>
            <person name="Ahrendt S."/>
            <person name="Looney B.P."/>
            <person name="Miyauchi S."/>
            <person name="Morin E."/>
            <person name="Drula E."/>
            <person name="Courty P.E."/>
            <person name="Chicoki N."/>
            <person name="Fauchery L."/>
            <person name="Kohler A."/>
            <person name="Kuo A."/>
            <person name="Labutti K."/>
            <person name="Pangilinan J."/>
            <person name="Lipzen A."/>
            <person name="Riley R."/>
            <person name="Andreopoulos W."/>
            <person name="He G."/>
            <person name="Johnson J."/>
            <person name="Barry K.W."/>
            <person name="Grigoriev I.V."/>
            <person name="Nagy L."/>
            <person name="Hibbett D."/>
            <person name="Henrissat B."/>
            <person name="Matheny P.B."/>
            <person name="Labbe J."/>
            <person name="Martin F."/>
        </authorList>
    </citation>
    <scope>NUCLEOTIDE SEQUENCE</scope>
    <source>
        <strain evidence="1">HHB10654</strain>
    </source>
</reference>
<organism evidence="1 2">
    <name type="scientific">Artomyces pyxidatus</name>
    <dbReference type="NCBI Taxonomy" id="48021"/>
    <lineage>
        <taxon>Eukaryota</taxon>
        <taxon>Fungi</taxon>
        <taxon>Dikarya</taxon>
        <taxon>Basidiomycota</taxon>
        <taxon>Agaricomycotina</taxon>
        <taxon>Agaricomycetes</taxon>
        <taxon>Russulales</taxon>
        <taxon>Auriscalpiaceae</taxon>
        <taxon>Artomyces</taxon>
    </lineage>
</organism>
<accession>A0ACB8SDI3</accession>
<sequence length="156" mass="16440">MTVTPSEAPIAPVAGKIFSDVHGGGVRGVVCRTRSRQPVDGYTLATRLSRSRGTWPFRPGPSPSASLGRTKAALQVRTPPVAIRSSPSPKQPKRGPGTHIGERQSVSASVSLRERAPASAAIPSSVSRTYVNFKPDCGLIDLVLAPQELGPYDKST</sequence>
<protein>
    <submittedName>
        <fullName evidence="1">Uncharacterized protein</fullName>
    </submittedName>
</protein>
<proteinExistence type="predicted"/>
<reference evidence="1" key="2">
    <citation type="journal article" date="2022" name="New Phytol.">
        <title>Evolutionary transition to the ectomycorrhizal habit in the genomes of a hyperdiverse lineage of mushroom-forming fungi.</title>
        <authorList>
            <person name="Looney B."/>
            <person name="Miyauchi S."/>
            <person name="Morin E."/>
            <person name="Drula E."/>
            <person name="Courty P.E."/>
            <person name="Kohler A."/>
            <person name="Kuo A."/>
            <person name="LaButti K."/>
            <person name="Pangilinan J."/>
            <person name="Lipzen A."/>
            <person name="Riley R."/>
            <person name="Andreopoulos W."/>
            <person name="He G."/>
            <person name="Johnson J."/>
            <person name="Nolan M."/>
            <person name="Tritt A."/>
            <person name="Barry K.W."/>
            <person name="Grigoriev I.V."/>
            <person name="Nagy L.G."/>
            <person name="Hibbett D."/>
            <person name="Henrissat B."/>
            <person name="Matheny P.B."/>
            <person name="Labbe J."/>
            <person name="Martin F.M."/>
        </authorList>
    </citation>
    <scope>NUCLEOTIDE SEQUENCE</scope>
    <source>
        <strain evidence="1">HHB10654</strain>
    </source>
</reference>
<name>A0ACB8SDI3_9AGAM</name>
<comment type="caution">
    <text evidence="1">The sequence shown here is derived from an EMBL/GenBank/DDBJ whole genome shotgun (WGS) entry which is preliminary data.</text>
</comment>
<evidence type="ECO:0000313" key="1">
    <source>
        <dbReference type="EMBL" id="KAI0054287.1"/>
    </source>
</evidence>